<dbReference type="AlphaFoldDB" id="U2EAJ6"/>
<protein>
    <submittedName>
        <fullName evidence="1">Uncharacterized protein</fullName>
    </submittedName>
</protein>
<evidence type="ECO:0000313" key="2">
    <source>
        <dbReference type="Proteomes" id="UP000005707"/>
    </source>
</evidence>
<name>U2EAJ6_9MOLU</name>
<dbReference type="Proteomes" id="UP000005707">
    <property type="component" value="Unassembled WGS sequence"/>
</dbReference>
<keyword evidence="2" id="KW-1185">Reference proteome</keyword>
<dbReference type="EMBL" id="AFNU02000005">
    <property type="protein sequence ID" value="ERJ12123.1"/>
    <property type="molecule type" value="Genomic_DNA"/>
</dbReference>
<dbReference type="InParanoid" id="U2EAJ6"/>
<reference evidence="1 2" key="2">
    <citation type="journal article" date="2013" name="PLoS ONE">
        <title>INDIGO - INtegrated Data Warehouse of MIcrobial GenOmes with Examples from the Red Sea Extremophiles.</title>
        <authorList>
            <person name="Alam I."/>
            <person name="Antunes A."/>
            <person name="Kamau A.A."/>
            <person name="Ba Alawi W."/>
            <person name="Kalkatawi M."/>
            <person name="Stingl U."/>
            <person name="Bajic V.B."/>
        </authorList>
    </citation>
    <scope>NUCLEOTIDE SEQUENCE [LARGE SCALE GENOMIC DNA]</scope>
    <source>
        <strain evidence="1 2">SSD-17B</strain>
    </source>
</reference>
<organism evidence="1 2">
    <name type="scientific">Haloplasma contractile SSD-17B</name>
    <dbReference type="NCBI Taxonomy" id="1033810"/>
    <lineage>
        <taxon>Bacteria</taxon>
        <taxon>Bacillati</taxon>
        <taxon>Mycoplasmatota</taxon>
        <taxon>Mollicutes</taxon>
        <taxon>Haloplasmatales</taxon>
        <taxon>Haloplasmataceae</taxon>
        <taxon>Haloplasma</taxon>
    </lineage>
</organism>
<gene>
    <name evidence="1" type="ORF">HLPCO_001650</name>
</gene>
<comment type="caution">
    <text evidence="1">The sequence shown here is derived from an EMBL/GenBank/DDBJ whole genome shotgun (WGS) entry which is preliminary data.</text>
</comment>
<dbReference type="STRING" id="1033810.HLPCO_001650"/>
<sequence>MLLATLIVVLTILGVERMVIKSKVQGIHDEEIKSFKYDKKVIDNRRFYIFEYDLSDGRSCIAYLNNGKDRLVFTELGLAFDVNRQCYEEKPGSDINTIDVYYHYKKGKDYIDFVVFGYNNGRYDEFLITFNWGTKISVPISNEQGTFFSY</sequence>
<proteinExistence type="predicted"/>
<evidence type="ECO:0000313" key="1">
    <source>
        <dbReference type="EMBL" id="ERJ12123.1"/>
    </source>
</evidence>
<reference evidence="1 2" key="1">
    <citation type="journal article" date="2011" name="J. Bacteriol.">
        <title>Genome sequence of Haloplasma contractile, an unusual contractile bacterium from a deep-sea anoxic brine lake.</title>
        <authorList>
            <person name="Antunes A."/>
            <person name="Alam I."/>
            <person name="El Dorry H."/>
            <person name="Siam R."/>
            <person name="Robertson A."/>
            <person name="Bajic V.B."/>
            <person name="Stingl U."/>
        </authorList>
    </citation>
    <scope>NUCLEOTIDE SEQUENCE [LARGE SCALE GENOMIC DNA]</scope>
    <source>
        <strain evidence="1 2">SSD-17B</strain>
    </source>
</reference>
<accession>U2EAJ6</accession>